<gene>
    <name evidence="1" type="ORF">Sjap_017602</name>
</gene>
<sequence length="388" mass="42863">MALCANAVTNKSSSLLRKSFCAYNSRHHNPNFVHKFQSNKRRRAVVSSISASSATNIASDVVVVQLPQNTTHAHSKWSEFAGNVSGEWDGFGADFTREGKPVELPENVVPEAFREWEVQVFDWQTQCPTLAEPSDRLLMYKLIKLLPTVGCEADAATQHSIDERTIGGVDNKASAFAYHSNGSYVVLWPVRGNGDFRLLEVEHCLVHPQDRESRVRIVQVIRAGNGLMSLESVKVFREQWYGPFRNGDQLGGCAIRESGFASTAALNGSDIVGVWHGSHVAANFHNQTHQEKSAASVFKAPLRRLGVPIAQSLISLVQNSGVFQELADGKPQKLVRDERGLVLLPKQLWCLLTETNGETCLEVGWLLEKGHAITSTCSFSRDQKLKVS</sequence>
<comment type="caution">
    <text evidence="1">The sequence shown here is derived from an EMBL/GenBank/DDBJ whole genome shotgun (WGS) entry which is preliminary data.</text>
</comment>
<dbReference type="Proteomes" id="UP001417504">
    <property type="component" value="Unassembled WGS sequence"/>
</dbReference>
<accession>A0AAP0I6H6</accession>
<reference evidence="1 2" key="1">
    <citation type="submission" date="2024-01" db="EMBL/GenBank/DDBJ databases">
        <title>Genome assemblies of Stephania.</title>
        <authorList>
            <person name="Yang L."/>
        </authorList>
    </citation>
    <scope>NUCLEOTIDE SEQUENCE [LARGE SCALE GENOMIC DNA]</scope>
    <source>
        <strain evidence="1">QJT</strain>
        <tissue evidence="1">Leaf</tissue>
    </source>
</reference>
<dbReference type="EMBL" id="JBBNAE010000007">
    <property type="protein sequence ID" value="KAK9109542.1"/>
    <property type="molecule type" value="Genomic_DNA"/>
</dbReference>
<protein>
    <submittedName>
        <fullName evidence="1">Uncharacterized protein</fullName>
    </submittedName>
</protein>
<name>A0AAP0I6H6_9MAGN</name>
<organism evidence="1 2">
    <name type="scientific">Stephania japonica</name>
    <dbReference type="NCBI Taxonomy" id="461633"/>
    <lineage>
        <taxon>Eukaryota</taxon>
        <taxon>Viridiplantae</taxon>
        <taxon>Streptophyta</taxon>
        <taxon>Embryophyta</taxon>
        <taxon>Tracheophyta</taxon>
        <taxon>Spermatophyta</taxon>
        <taxon>Magnoliopsida</taxon>
        <taxon>Ranunculales</taxon>
        <taxon>Menispermaceae</taxon>
        <taxon>Menispermoideae</taxon>
        <taxon>Cissampelideae</taxon>
        <taxon>Stephania</taxon>
    </lineage>
</organism>
<proteinExistence type="predicted"/>
<evidence type="ECO:0000313" key="1">
    <source>
        <dbReference type="EMBL" id="KAK9109542.1"/>
    </source>
</evidence>
<dbReference type="AlphaFoldDB" id="A0AAP0I6H6"/>
<keyword evidence="2" id="KW-1185">Reference proteome</keyword>
<evidence type="ECO:0000313" key="2">
    <source>
        <dbReference type="Proteomes" id="UP001417504"/>
    </source>
</evidence>